<evidence type="ECO:0000313" key="1">
    <source>
        <dbReference type="EMBL" id="ETN70404.1"/>
    </source>
</evidence>
<keyword evidence="2" id="KW-1185">Reference proteome</keyword>
<reference evidence="2" key="1">
    <citation type="journal article" date="2014" name="Nat. Genet.">
        <title>Genome of the human hookworm Necator americanus.</title>
        <authorList>
            <person name="Tang Y.T."/>
            <person name="Gao X."/>
            <person name="Rosa B.A."/>
            <person name="Abubucker S."/>
            <person name="Hallsworth-Pepin K."/>
            <person name="Martin J."/>
            <person name="Tyagi R."/>
            <person name="Heizer E."/>
            <person name="Zhang X."/>
            <person name="Bhonagiri-Palsikar V."/>
            <person name="Minx P."/>
            <person name="Warren W.C."/>
            <person name="Wang Q."/>
            <person name="Zhan B."/>
            <person name="Hotez P.J."/>
            <person name="Sternberg P.W."/>
            <person name="Dougall A."/>
            <person name="Gaze S.T."/>
            <person name="Mulvenna J."/>
            <person name="Sotillo J."/>
            <person name="Ranganathan S."/>
            <person name="Rabelo E.M."/>
            <person name="Wilson R.K."/>
            <person name="Felgner P.L."/>
            <person name="Bethony J."/>
            <person name="Hawdon J.M."/>
            <person name="Gasser R.B."/>
            <person name="Loukas A."/>
            <person name="Mitreva M."/>
        </authorList>
    </citation>
    <scope>NUCLEOTIDE SEQUENCE [LARGE SCALE GENOMIC DNA]</scope>
</reference>
<proteinExistence type="predicted"/>
<dbReference type="Proteomes" id="UP000053676">
    <property type="component" value="Unassembled WGS sequence"/>
</dbReference>
<accession>W2SL59</accession>
<dbReference type="OrthoDB" id="5873755at2759"/>
<sequence>MCGHVDVNGHDMWREEINLIVRQMANDLKKKEIFSSFESLPGKQHDMARREDEKRRALFENC</sequence>
<dbReference type="EMBL" id="KI668964">
    <property type="protein sequence ID" value="ETN70404.1"/>
    <property type="molecule type" value="Genomic_DNA"/>
</dbReference>
<protein>
    <submittedName>
        <fullName evidence="1">Uncharacterized protein</fullName>
    </submittedName>
</protein>
<evidence type="ECO:0000313" key="2">
    <source>
        <dbReference type="Proteomes" id="UP000053676"/>
    </source>
</evidence>
<gene>
    <name evidence="1" type="ORF">NECAME_14795</name>
</gene>
<dbReference type="KEGG" id="nai:NECAME_14795"/>
<organism evidence="1 2">
    <name type="scientific">Necator americanus</name>
    <name type="common">Human hookworm</name>
    <dbReference type="NCBI Taxonomy" id="51031"/>
    <lineage>
        <taxon>Eukaryota</taxon>
        <taxon>Metazoa</taxon>
        <taxon>Ecdysozoa</taxon>
        <taxon>Nematoda</taxon>
        <taxon>Chromadorea</taxon>
        <taxon>Rhabditida</taxon>
        <taxon>Rhabditina</taxon>
        <taxon>Rhabditomorpha</taxon>
        <taxon>Strongyloidea</taxon>
        <taxon>Ancylostomatidae</taxon>
        <taxon>Bunostominae</taxon>
        <taxon>Necator</taxon>
    </lineage>
</organism>
<name>W2SL59_NECAM</name>
<dbReference type="AlphaFoldDB" id="W2SL59"/>